<dbReference type="GO" id="GO:0000271">
    <property type="term" value="P:polysaccharide biosynthetic process"/>
    <property type="evidence" value="ECO:0007669"/>
    <property type="project" value="TreeGrafter"/>
</dbReference>
<dbReference type="GO" id="GO:0008483">
    <property type="term" value="F:transaminase activity"/>
    <property type="evidence" value="ECO:0007669"/>
    <property type="project" value="TreeGrafter"/>
</dbReference>
<dbReference type="Gene3D" id="3.40.640.10">
    <property type="entry name" value="Type I PLP-dependent aspartate aminotransferase-like (Major domain)"/>
    <property type="match status" value="1"/>
</dbReference>
<comment type="caution">
    <text evidence="1">The sequence shown here is derived from an EMBL/GenBank/DDBJ whole genome shotgun (WGS) entry which is preliminary data.</text>
</comment>
<evidence type="ECO:0000313" key="2">
    <source>
        <dbReference type="Proteomes" id="UP000050509"/>
    </source>
</evidence>
<dbReference type="Pfam" id="PF01041">
    <property type="entry name" value="DegT_DnrJ_EryC1"/>
    <property type="match status" value="1"/>
</dbReference>
<dbReference type="InterPro" id="IPR000653">
    <property type="entry name" value="DegT/StrS_aminotransferase"/>
</dbReference>
<name>A0A0P9FM06_9CHLR</name>
<accession>A0A0P9FM06</accession>
<feature type="non-terminal residue" evidence="1">
    <location>
        <position position="89"/>
    </location>
</feature>
<reference evidence="1 2" key="1">
    <citation type="submission" date="2015-09" db="EMBL/GenBank/DDBJ databases">
        <title>Draft genome sequence of Kouleothrix aurantiaca JCM 19913.</title>
        <authorList>
            <person name="Hemp J."/>
        </authorList>
    </citation>
    <scope>NUCLEOTIDE SEQUENCE [LARGE SCALE GENOMIC DNA]</scope>
    <source>
        <strain evidence="1 2">COM-B</strain>
    </source>
</reference>
<dbReference type="InterPro" id="IPR015421">
    <property type="entry name" value="PyrdxlP-dep_Trfase_major"/>
</dbReference>
<dbReference type="AlphaFoldDB" id="A0A0P9FM06"/>
<sequence length="89" mass="8935">MNSPRASPDLTDAEIAAVNAVMHSPALRIGPQITAFERALAAYTGTAHGVGVNSGTSGLHLCMIAAGVADGDPVITSPFSFIASANSIL</sequence>
<dbReference type="GO" id="GO:0030170">
    <property type="term" value="F:pyridoxal phosphate binding"/>
    <property type="evidence" value="ECO:0007669"/>
    <property type="project" value="TreeGrafter"/>
</dbReference>
<dbReference type="Proteomes" id="UP000050509">
    <property type="component" value="Unassembled WGS sequence"/>
</dbReference>
<organism evidence="1 2">
    <name type="scientific">Kouleothrix aurantiaca</name>
    <dbReference type="NCBI Taxonomy" id="186479"/>
    <lineage>
        <taxon>Bacteria</taxon>
        <taxon>Bacillati</taxon>
        <taxon>Chloroflexota</taxon>
        <taxon>Chloroflexia</taxon>
        <taxon>Chloroflexales</taxon>
        <taxon>Roseiflexineae</taxon>
        <taxon>Roseiflexaceae</taxon>
        <taxon>Kouleothrix</taxon>
    </lineage>
</organism>
<dbReference type="PANTHER" id="PTHR30244:SF39">
    <property type="entry name" value="BLR3650 PROTEIN"/>
    <property type="match status" value="1"/>
</dbReference>
<dbReference type="SUPFAM" id="SSF53383">
    <property type="entry name" value="PLP-dependent transferases"/>
    <property type="match status" value="1"/>
</dbReference>
<protein>
    <submittedName>
        <fullName evidence="1">Polysaccharide biosynthesis protein</fullName>
    </submittedName>
</protein>
<evidence type="ECO:0000313" key="1">
    <source>
        <dbReference type="EMBL" id="KPV54262.1"/>
    </source>
</evidence>
<dbReference type="PANTHER" id="PTHR30244">
    <property type="entry name" value="TRANSAMINASE"/>
    <property type="match status" value="1"/>
</dbReference>
<keyword evidence="2" id="KW-1185">Reference proteome</keyword>
<gene>
    <name evidence="1" type="ORF">SE17_04890</name>
</gene>
<proteinExistence type="predicted"/>
<dbReference type="EMBL" id="LJCR01000086">
    <property type="protein sequence ID" value="KPV54262.1"/>
    <property type="molecule type" value="Genomic_DNA"/>
</dbReference>
<dbReference type="InterPro" id="IPR015424">
    <property type="entry name" value="PyrdxlP-dep_Trfase"/>
</dbReference>